<dbReference type="InterPro" id="IPR035979">
    <property type="entry name" value="RBD_domain_sf"/>
</dbReference>
<reference evidence="5" key="1">
    <citation type="journal article" date="2020" name="Fungal Divers.">
        <title>Resolving the Mortierellaceae phylogeny through synthesis of multi-gene phylogenetics and phylogenomics.</title>
        <authorList>
            <person name="Vandepol N."/>
            <person name="Liber J."/>
            <person name="Desiro A."/>
            <person name="Na H."/>
            <person name="Kennedy M."/>
            <person name="Barry K."/>
            <person name="Grigoriev I.V."/>
            <person name="Miller A.N."/>
            <person name="O'Donnell K."/>
            <person name="Stajich J.E."/>
            <person name="Bonito G."/>
        </authorList>
    </citation>
    <scope>NUCLEOTIDE SEQUENCE</scope>
    <source>
        <strain evidence="5">KOD1015</strain>
    </source>
</reference>
<dbReference type="InterPro" id="IPR034215">
    <property type="entry name" value="RBM42_RRM"/>
</dbReference>
<comment type="caution">
    <text evidence="5">The sequence shown here is derived from an EMBL/GenBank/DDBJ whole genome shotgun (WGS) entry which is preliminary data.</text>
</comment>
<protein>
    <recommendedName>
        <fullName evidence="4">RRM domain-containing protein</fullName>
    </recommendedName>
</protein>
<evidence type="ECO:0000256" key="3">
    <source>
        <dbReference type="SAM" id="MobiDB-lite"/>
    </source>
</evidence>
<accession>A0A9P6FL89</accession>
<name>A0A9P6FL89_9FUNG</name>
<dbReference type="SMART" id="SM00360">
    <property type="entry name" value="RRM"/>
    <property type="match status" value="1"/>
</dbReference>
<feature type="compositionally biased region" description="Basic and acidic residues" evidence="3">
    <location>
        <begin position="255"/>
        <end position="279"/>
    </location>
</feature>
<dbReference type="Pfam" id="PF00076">
    <property type="entry name" value="RRM_1"/>
    <property type="match status" value="1"/>
</dbReference>
<dbReference type="AlphaFoldDB" id="A0A9P6FL89"/>
<evidence type="ECO:0000313" key="5">
    <source>
        <dbReference type="EMBL" id="KAF9577507.1"/>
    </source>
</evidence>
<evidence type="ECO:0000256" key="1">
    <source>
        <dbReference type="ARBA" id="ARBA00022884"/>
    </source>
</evidence>
<sequence>MSYNNVPGAGPANSGAYGGTVPNQPSADEIAYWTSLGYVYDSGATAAQSGPELAYSQNQPTHAYGAPVSIQPSANMYSTGSRNVVYYPNGPQTGGMAGGPNAYSQHPYPNNNNGVYEDYNKLFTDPKKVKEDIAAAEAEEPAEKVPGTAIRSAAGQTWEDSKILDFDENDFRLFAGDLGNEVTDEILAKPFSKYPSFQMARVIRDKRTQKTKGYGFVSFSVAEDFARAWKEMDGKYVGNRPIKLRKSQWKDRNIDIVKDSKPGRGSHSHDSALKKDRAKPYKIKKLNNAGK</sequence>
<dbReference type="InterPro" id="IPR000504">
    <property type="entry name" value="RRM_dom"/>
</dbReference>
<organism evidence="5 6">
    <name type="scientific">Lunasporangiospora selenospora</name>
    <dbReference type="NCBI Taxonomy" id="979761"/>
    <lineage>
        <taxon>Eukaryota</taxon>
        <taxon>Fungi</taxon>
        <taxon>Fungi incertae sedis</taxon>
        <taxon>Mucoromycota</taxon>
        <taxon>Mortierellomycotina</taxon>
        <taxon>Mortierellomycetes</taxon>
        <taxon>Mortierellales</taxon>
        <taxon>Mortierellaceae</taxon>
        <taxon>Lunasporangiospora</taxon>
    </lineage>
</organism>
<dbReference type="PANTHER" id="PTHR47640:SF11">
    <property type="entry name" value="RNA-BINDING PROTEIN 42"/>
    <property type="match status" value="1"/>
</dbReference>
<evidence type="ECO:0000259" key="4">
    <source>
        <dbReference type="PROSITE" id="PS50102"/>
    </source>
</evidence>
<keyword evidence="6" id="KW-1185">Reference proteome</keyword>
<dbReference type="EMBL" id="JAABOA010004737">
    <property type="protein sequence ID" value="KAF9577507.1"/>
    <property type="molecule type" value="Genomic_DNA"/>
</dbReference>
<feature type="domain" description="RRM" evidence="4">
    <location>
        <begin position="171"/>
        <end position="249"/>
    </location>
</feature>
<dbReference type="CDD" id="cd12383">
    <property type="entry name" value="RRM_RBM42"/>
    <property type="match status" value="1"/>
</dbReference>
<evidence type="ECO:0000256" key="2">
    <source>
        <dbReference type="PROSITE-ProRule" id="PRU00176"/>
    </source>
</evidence>
<dbReference type="PANTHER" id="PTHR47640">
    <property type="entry name" value="TRNA SELENOCYSTEINE 1-ASSOCIATED PROTEIN 1-RELATED-RELATED"/>
    <property type="match status" value="1"/>
</dbReference>
<dbReference type="GO" id="GO:0003729">
    <property type="term" value="F:mRNA binding"/>
    <property type="evidence" value="ECO:0007669"/>
    <property type="project" value="InterPro"/>
</dbReference>
<dbReference type="PROSITE" id="PS50102">
    <property type="entry name" value="RRM"/>
    <property type="match status" value="1"/>
</dbReference>
<feature type="region of interest" description="Disordered" evidence="3">
    <location>
        <begin position="1"/>
        <end position="20"/>
    </location>
</feature>
<feature type="region of interest" description="Disordered" evidence="3">
    <location>
        <begin position="255"/>
        <end position="291"/>
    </location>
</feature>
<dbReference type="Proteomes" id="UP000780801">
    <property type="component" value="Unassembled WGS sequence"/>
</dbReference>
<evidence type="ECO:0000313" key="6">
    <source>
        <dbReference type="Proteomes" id="UP000780801"/>
    </source>
</evidence>
<dbReference type="SUPFAM" id="SSF54928">
    <property type="entry name" value="RNA-binding domain, RBD"/>
    <property type="match status" value="1"/>
</dbReference>
<gene>
    <name evidence="5" type="ORF">BGW38_007235</name>
</gene>
<proteinExistence type="predicted"/>
<keyword evidence="1 2" id="KW-0694">RNA-binding</keyword>
<dbReference type="Gene3D" id="3.30.70.330">
    <property type="match status" value="1"/>
</dbReference>
<dbReference type="InterPro" id="IPR012677">
    <property type="entry name" value="Nucleotide-bd_a/b_plait_sf"/>
</dbReference>
<dbReference type="InterPro" id="IPR050825">
    <property type="entry name" value="RBM42_RBP45_47-like"/>
</dbReference>
<dbReference type="OrthoDB" id="1749473at2759"/>